<dbReference type="InterPro" id="IPR025724">
    <property type="entry name" value="GAG-pre-integrase_dom"/>
</dbReference>
<feature type="compositionally biased region" description="Low complexity" evidence="17">
    <location>
        <begin position="128"/>
        <end position="145"/>
    </location>
</feature>
<keyword evidence="9" id="KW-0479">Metal-binding</keyword>
<dbReference type="Gene3D" id="3.30.420.10">
    <property type="entry name" value="Ribonuclease H-like superfamily/Ribonuclease H"/>
    <property type="match status" value="1"/>
</dbReference>
<keyword evidence="12" id="KW-0735">Signal-anchor</keyword>
<evidence type="ECO:0000256" key="17">
    <source>
        <dbReference type="SAM" id="MobiDB-lite"/>
    </source>
</evidence>
<name>A0A438E5A4_VITVI</name>
<evidence type="ECO:0000256" key="11">
    <source>
        <dbReference type="ARBA" id="ARBA00022801"/>
    </source>
</evidence>
<evidence type="ECO:0000256" key="13">
    <source>
        <dbReference type="ARBA" id="ARBA00022989"/>
    </source>
</evidence>
<dbReference type="GO" id="GO:0006508">
    <property type="term" value="P:proteolysis"/>
    <property type="evidence" value="ECO:0007669"/>
    <property type="project" value="UniProtKB-KW"/>
</dbReference>
<feature type="region of interest" description="Disordered" evidence="17">
    <location>
        <begin position="125"/>
        <end position="158"/>
    </location>
</feature>
<dbReference type="InterPro" id="IPR054722">
    <property type="entry name" value="PolX-like_BBD"/>
</dbReference>
<comment type="similarity">
    <text evidence="4">Belongs to the glycosyltransferase 31 family.</text>
</comment>
<dbReference type="SUPFAM" id="SSF56672">
    <property type="entry name" value="DNA/RNA polymerases"/>
    <property type="match status" value="1"/>
</dbReference>
<dbReference type="UniPathway" id="UPA00378"/>
<dbReference type="SUPFAM" id="SSF53098">
    <property type="entry name" value="Ribonuclease H-like"/>
    <property type="match status" value="1"/>
</dbReference>
<sequence length="1298" mass="145376">MGQGYEDHLVTQEADIPEAKGLYTNDIQRLYKVASAIVHLSQQDLDLSTYIGQIASLKEQFLTVMPLTPDVGAQQTQLDKFFMVLTLIGLRPDLEPIRDQILGSSSVPSLDDVFARLLRISSTQTLPSDSASDSSVLVSQTTSRGGRSGTRGRGQRPHCTYCNKLGHTRDRCYQLHGRPPRTAHMAQSSDSPLPQPPSSSASQTSQASIASVAQPGNASACLTHTSSLGPWILDSGASDHLSGNKDLFSSITTTSDLPTVTLANGSQTVAKGIGLALPLPSLPLTSVLYTPECPFNLISISKITRTLNCSITFSDKFVTLQDRSTGKTIGIGRESQGLYHLTSDSSPAVCISTDAPLLIHNRLGHPSLSKFQKMVPRFSTLSSLPCESCQLGKHTRVSFPKRLNNRAKSPFELVHTDVWGPCRTASTLGFQYFVTFIDDYSRCTWLFLMKNRAELFSIFQKFYTEIQTQFNISIRVLRSDNAREYFSAQFTSFMSHHGILHQSSCAHTPQQNGVAERKNRHLVETARTLLLHSHVPFRFWGDAVLTACYLINRMPSSVLHDQIPHSLLFPDQPLYFLPPRVFGCTCFVHILTPGQDKLSAKAMKCLFLGYSRLQKGYRCYSLETHRYFISADVTFFEDSPFFSTTSESLPVSEVLPIPIVSPPDAMPLDHFRFIIVALVSLLLSLFLRHLLTHFLSLRLHLPRLCLLLMTYLAVRKGTRSTRNPHPIYNFLSYHRLSSPYSAFVSAISSVSLPKSTHEALSIQAGDRQWWMKWLLCTLMALGIFVVLPSGKSTVGCRWVYAVKVGPDGQIASVRLLLSMAAMCSWPLYQLDIKNAFLHGDLAEEVYMEQPPGFVAQGESGLVCRLRRSLYGLKQSPRAWFSRFSSVVQEFGMLRSTADHSVFYHHNSLGQCIYLVVYVDDIVITGSDQDGIQKLKQHLFTHFQTKDLGKLKYFLGIEIAQSSSGVVLSQRKYALDIWKKPGEPLGDPGRYRRLVGKLNYLTITRPDISFPVSVVSQFLQSPCDSHWDAVIRILRYIKSTPGQGVLYENRGHTQVVGYTDADWAGSPTDRRSTSGLEDATGLAFRFVIGRTNDKAKMAELRKEVAQYDDFMLLDIEEEYSKLPYKTLVLASFFKAAYALFDSEFYVKADDDIYLRPERSHSQTYLGCMKKGPVFTDPKLKWYEPLSYMLGNEYFLHAYGPIYALSADVVASLVALRNNRQAWFKWQGAGWDVGGLKYDSNGNKSSFRMFSNEDVTIGAWMLAMNVNHEDNRALCSPECTSSSIAVWDIPKCSGWYLFKP</sequence>
<evidence type="ECO:0000256" key="1">
    <source>
        <dbReference type="ARBA" id="ARBA00001936"/>
    </source>
</evidence>
<dbReference type="InterPro" id="IPR001584">
    <property type="entry name" value="Integrase_cat-core"/>
</dbReference>
<dbReference type="FunFam" id="3.30.420.10:FF:000440">
    <property type="match status" value="1"/>
</dbReference>
<evidence type="ECO:0000256" key="2">
    <source>
        <dbReference type="ARBA" id="ARBA00004323"/>
    </source>
</evidence>
<evidence type="ECO:0000256" key="5">
    <source>
        <dbReference type="ARBA" id="ARBA00022670"/>
    </source>
</evidence>
<proteinExistence type="inferred from homology"/>
<keyword evidence="5" id="KW-0645">Protease</keyword>
<keyword evidence="13" id="KW-1133">Transmembrane helix</keyword>
<keyword evidence="6" id="KW-0328">Glycosyltransferase</keyword>
<evidence type="ECO:0000256" key="15">
    <source>
        <dbReference type="ARBA" id="ARBA00023136"/>
    </source>
</evidence>
<evidence type="ECO:0000256" key="3">
    <source>
        <dbReference type="ARBA" id="ARBA00004922"/>
    </source>
</evidence>
<evidence type="ECO:0000256" key="16">
    <source>
        <dbReference type="ARBA" id="ARBA00023211"/>
    </source>
</evidence>
<dbReference type="PROSITE" id="PS50994">
    <property type="entry name" value="INTEGRASE"/>
    <property type="match status" value="1"/>
</dbReference>
<dbReference type="Pfam" id="PF13976">
    <property type="entry name" value="gag_pre-integrs"/>
    <property type="match status" value="1"/>
</dbReference>
<feature type="region of interest" description="Disordered" evidence="17">
    <location>
        <begin position="173"/>
        <end position="209"/>
    </location>
</feature>
<feature type="domain" description="Integrase catalytic" evidence="18">
    <location>
        <begin position="406"/>
        <end position="572"/>
    </location>
</feature>
<comment type="caution">
    <text evidence="19">The sequence shown here is derived from an EMBL/GenBank/DDBJ whole genome shotgun (WGS) entry which is preliminary data.</text>
</comment>
<dbReference type="InterPro" id="IPR002659">
    <property type="entry name" value="Glyco_trans_31"/>
</dbReference>
<dbReference type="Pfam" id="PF25597">
    <property type="entry name" value="SH3_retrovirus"/>
    <property type="match status" value="1"/>
</dbReference>
<dbReference type="GO" id="GO:0015074">
    <property type="term" value="P:DNA integration"/>
    <property type="evidence" value="ECO:0007669"/>
    <property type="project" value="InterPro"/>
</dbReference>
<dbReference type="Proteomes" id="UP000288805">
    <property type="component" value="Unassembled WGS sequence"/>
</dbReference>
<evidence type="ECO:0000313" key="20">
    <source>
        <dbReference type="Proteomes" id="UP000288805"/>
    </source>
</evidence>
<accession>A0A438E5A4</accession>
<dbReference type="GO" id="GO:0004190">
    <property type="term" value="F:aspartic-type endopeptidase activity"/>
    <property type="evidence" value="ECO:0007669"/>
    <property type="project" value="UniProtKB-KW"/>
</dbReference>
<dbReference type="Pfam" id="PF00665">
    <property type="entry name" value="rve"/>
    <property type="match status" value="1"/>
</dbReference>
<evidence type="ECO:0000256" key="7">
    <source>
        <dbReference type="ARBA" id="ARBA00022679"/>
    </source>
</evidence>
<dbReference type="GO" id="GO:0016758">
    <property type="term" value="F:hexosyltransferase activity"/>
    <property type="evidence" value="ECO:0007669"/>
    <property type="project" value="InterPro"/>
</dbReference>
<dbReference type="GO" id="GO:0000139">
    <property type="term" value="C:Golgi membrane"/>
    <property type="evidence" value="ECO:0007669"/>
    <property type="project" value="UniProtKB-SubCell"/>
</dbReference>
<dbReference type="PANTHER" id="PTHR42648:SF28">
    <property type="entry name" value="TRANSPOSON-ENCODED PROTEIN WITH RIBONUCLEASE H-LIKE AND RETROVIRUS ZINC FINGER-LIKE DOMAINS"/>
    <property type="match status" value="1"/>
</dbReference>
<dbReference type="InterPro" id="IPR039537">
    <property type="entry name" value="Retrotran_Ty1/copia-like"/>
</dbReference>
<evidence type="ECO:0000256" key="14">
    <source>
        <dbReference type="ARBA" id="ARBA00023034"/>
    </source>
</evidence>
<evidence type="ECO:0000256" key="12">
    <source>
        <dbReference type="ARBA" id="ARBA00022968"/>
    </source>
</evidence>
<comment type="cofactor">
    <cofactor evidence="1">
        <name>Mn(2+)</name>
        <dbReference type="ChEBI" id="CHEBI:29035"/>
    </cofactor>
</comment>
<evidence type="ECO:0000313" key="19">
    <source>
        <dbReference type="EMBL" id="RVW42955.1"/>
    </source>
</evidence>
<comment type="pathway">
    <text evidence="3">Protein modification; protein glycosylation.</text>
</comment>
<keyword evidence="14" id="KW-0333">Golgi apparatus</keyword>
<dbReference type="GO" id="GO:0003676">
    <property type="term" value="F:nucleic acid binding"/>
    <property type="evidence" value="ECO:0007669"/>
    <property type="project" value="InterPro"/>
</dbReference>
<keyword evidence="15" id="KW-0472">Membrane</keyword>
<dbReference type="InterPro" id="IPR013103">
    <property type="entry name" value="RVT_2"/>
</dbReference>
<dbReference type="InterPro" id="IPR057670">
    <property type="entry name" value="SH3_retrovirus"/>
</dbReference>
<keyword evidence="10" id="KW-0064">Aspartyl protease</keyword>
<evidence type="ECO:0000256" key="8">
    <source>
        <dbReference type="ARBA" id="ARBA00022692"/>
    </source>
</evidence>
<dbReference type="PANTHER" id="PTHR42648">
    <property type="entry name" value="TRANSPOSASE, PUTATIVE-RELATED"/>
    <property type="match status" value="1"/>
</dbReference>
<evidence type="ECO:0000256" key="9">
    <source>
        <dbReference type="ARBA" id="ARBA00022723"/>
    </source>
</evidence>
<reference evidence="19 20" key="1">
    <citation type="journal article" date="2018" name="PLoS Genet.">
        <title>Population sequencing reveals clonal diversity and ancestral inbreeding in the grapevine cultivar Chardonnay.</title>
        <authorList>
            <person name="Roach M.J."/>
            <person name="Johnson D.L."/>
            <person name="Bohlmann J."/>
            <person name="van Vuuren H.J."/>
            <person name="Jones S.J."/>
            <person name="Pretorius I.S."/>
            <person name="Schmidt S.A."/>
            <person name="Borneman A.R."/>
        </authorList>
    </citation>
    <scope>NUCLEOTIDE SEQUENCE [LARGE SCALE GENOMIC DNA]</scope>
    <source>
        <strain evidence="20">cv. Chardonnay</strain>
        <tissue evidence="19">Leaf</tissue>
    </source>
</reference>
<dbReference type="InterPro" id="IPR036397">
    <property type="entry name" value="RNaseH_sf"/>
</dbReference>
<keyword evidence="11" id="KW-0378">Hydrolase</keyword>
<dbReference type="Pfam" id="PF07727">
    <property type="entry name" value="RVT_2"/>
    <property type="match status" value="1"/>
</dbReference>
<dbReference type="InterPro" id="IPR012337">
    <property type="entry name" value="RNaseH-like_sf"/>
</dbReference>
<dbReference type="EMBL" id="QGNW01001390">
    <property type="protein sequence ID" value="RVW42955.1"/>
    <property type="molecule type" value="Genomic_DNA"/>
</dbReference>
<comment type="subcellular location">
    <subcellularLocation>
        <location evidence="2">Golgi apparatus membrane</location>
        <topology evidence="2">Single-pass type II membrane protein</topology>
    </subcellularLocation>
</comment>
<keyword evidence="16" id="KW-0464">Manganese</keyword>
<evidence type="ECO:0000256" key="6">
    <source>
        <dbReference type="ARBA" id="ARBA00022676"/>
    </source>
</evidence>
<gene>
    <name evidence="19" type="primary">POLX_126</name>
    <name evidence="19" type="ORF">CK203_076325</name>
</gene>
<keyword evidence="8" id="KW-0812">Transmembrane</keyword>
<keyword evidence="7" id="KW-0808">Transferase</keyword>
<organism evidence="19 20">
    <name type="scientific">Vitis vinifera</name>
    <name type="common">Grape</name>
    <dbReference type="NCBI Taxonomy" id="29760"/>
    <lineage>
        <taxon>Eukaryota</taxon>
        <taxon>Viridiplantae</taxon>
        <taxon>Streptophyta</taxon>
        <taxon>Embryophyta</taxon>
        <taxon>Tracheophyta</taxon>
        <taxon>Spermatophyta</taxon>
        <taxon>Magnoliopsida</taxon>
        <taxon>eudicotyledons</taxon>
        <taxon>Gunneridae</taxon>
        <taxon>Pentapetalae</taxon>
        <taxon>rosids</taxon>
        <taxon>Vitales</taxon>
        <taxon>Vitaceae</taxon>
        <taxon>Viteae</taxon>
        <taxon>Vitis</taxon>
    </lineage>
</organism>
<evidence type="ECO:0000256" key="4">
    <source>
        <dbReference type="ARBA" id="ARBA00008661"/>
    </source>
</evidence>
<dbReference type="Pfam" id="PF22936">
    <property type="entry name" value="Pol_BBD"/>
    <property type="match status" value="1"/>
</dbReference>
<dbReference type="Pfam" id="PF01762">
    <property type="entry name" value="Galactosyl_T"/>
    <property type="match status" value="1"/>
</dbReference>
<evidence type="ECO:0000259" key="18">
    <source>
        <dbReference type="PROSITE" id="PS50994"/>
    </source>
</evidence>
<evidence type="ECO:0000256" key="10">
    <source>
        <dbReference type="ARBA" id="ARBA00022750"/>
    </source>
</evidence>
<feature type="compositionally biased region" description="Low complexity" evidence="17">
    <location>
        <begin position="186"/>
        <end position="209"/>
    </location>
</feature>
<dbReference type="InterPro" id="IPR043502">
    <property type="entry name" value="DNA/RNA_pol_sf"/>
</dbReference>
<dbReference type="GO" id="GO:0046872">
    <property type="term" value="F:metal ion binding"/>
    <property type="evidence" value="ECO:0007669"/>
    <property type="project" value="UniProtKB-KW"/>
</dbReference>
<protein>
    <submittedName>
        <fullName evidence="19">Retrovirus-related Pol polyprotein from transposon TNT 1-94</fullName>
    </submittedName>
</protein>